<dbReference type="RefSeq" id="WP_320507294.1">
    <property type="nucleotide sequence ID" value="NZ_JAXCLW010000001.1"/>
</dbReference>
<keyword evidence="5" id="KW-0812">Transmembrane</keyword>
<dbReference type="Gene3D" id="1.10.287.1490">
    <property type="match status" value="1"/>
</dbReference>
<evidence type="ECO:0000313" key="16">
    <source>
        <dbReference type="EMBL" id="MDY0882268.1"/>
    </source>
</evidence>
<feature type="compositionally biased region" description="Low complexity" evidence="14">
    <location>
        <begin position="409"/>
        <end position="423"/>
    </location>
</feature>
<feature type="domain" description="Tetrapyrrole biosynthesis uroporphyrinogen III synthase" evidence="15">
    <location>
        <begin position="15"/>
        <end position="228"/>
    </location>
</feature>
<gene>
    <name evidence="16" type="ORF">SMD27_05405</name>
</gene>
<feature type="region of interest" description="Disordered" evidence="14">
    <location>
        <begin position="409"/>
        <end position="435"/>
    </location>
</feature>
<proteinExistence type="inferred from homology"/>
<dbReference type="PANTHER" id="PTHR38042:SF1">
    <property type="entry name" value="UROPORPHYRINOGEN-III SYNTHASE, CHLOROPLASTIC"/>
    <property type="match status" value="1"/>
</dbReference>
<dbReference type="InterPro" id="IPR039793">
    <property type="entry name" value="UROS/Hem4"/>
</dbReference>
<protein>
    <recommendedName>
        <fullName evidence="11 13">Uroporphyrinogen-III synthase</fullName>
        <ecNumber evidence="4 13">4.2.1.75</ecNumber>
    </recommendedName>
</protein>
<keyword evidence="6" id="KW-1133">Transmembrane helix</keyword>
<feature type="region of interest" description="Disordered" evidence="14">
    <location>
        <begin position="239"/>
        <end position="280"/>
    </location>
</feature>
<evidence type="ECO:0000256" key="1">
    <source>
        <dbReference type="ARBA" id="ARBA00004370"/>
    </source>
</evidence>
<dbReference type="EMBL" id="JAXCLW010000001">
    <property type="protein sequence ID" value="MDY0882268.1"/>
    <property type="molecule type" value="Genomic_DNA"/>
</dbReference>
<dbReference type="InterPro" id="IPR019133">
    <property type="entry name" value="MIC60"/>
</dbReference>
<comment type="similarity">
    <text evidence="3 13">Belongs to the uroporphyrinogen-III synthase family.</text>
</comment>
<comment type="catalytic activity">
    <reaction evidence="12 13">
        <text>hydroxymethylbilane = uroporphyrinogen III + H2O</text>
        <dbReference type="Rhea" id="RHEA:18965"/>
        <dbReference type="ChEBI" id="CHEBI:15377"/>
        <dbReference type="ChEBI" id="CHEBI:57308"/>
        <dbReference type="ChEBI" id="CHEBI:57845"/>
        <dbReference type="EC" id="4.2.1.75"/>
    </reaction>
</comment>
<comment type="subcellular location">
    <subcellularLocation>
        <location evidence="1">Membrane</location>
    </subcellularLocation>
</comment>
<evidence type="ECO:0000256" key="8">
    <source>
        <dbReference type="ARBA" id="ARBA00023239"/>
    </source>
</evidence>
<comment type="function">
    <text evidence="10 13">Catalyzes cyclization of the linear tetrapyrrole, hydroxymethylbilane, to the macrocyclic uroporphyrinogen III.</text>
</comment>
<dbReference type="CDD" id="cd06578">
    <property type="entry name" value="HemD"/>
    <property type="match status" value="1"/>
</dbReference>
<keyword evidence="17" id="KW-1185">Reference proteome</keyword>
<organism evidence="16 17">
    <name type="scientific">Dongia soli</name>
    <dbReference type="NCBI Taxonomy" id="600628"/>
    <lineage>
        <taxon>Bacteria</taxon>
        <taxon>Pseudomonadati</taxon>
        <taxon>Pseudomonadota</taxon>
        <taxon>Alphaproteobacteria</taxon>
        <taxon>Rhodospirillales</taxon>
        <taxon>Dongiaceae</taxon>
        <taxon>Dongia</taxon>
    </lineage>
</organism>
<dbReference type="InterPro" id="IPR036108">
    <property type="entry name" value="4pyrrol_syn_uPrphyn_synt_sf"/>
</dbReference>
<evidence type="ECO:0000256" key="14">
    <source>
        <dbReference type="SAM" id="MobiDB-lite"/>
    </source>
</evidence>
<keyword evidence="8 13" id="KW-0456">Lyase</keyword>
<evidence type="ECO:0000256" key="7">
    <source>
        <dbReference type="ARBA" id="ARBA00023136"/>
    </source>
</evidence>
<evidence type="ECO:0000256" key="6">
    <source>
        <dbReference type="ARBA" id="ARBA00022989"/>
    </source>
</evidence>
<dbReference type="EC" id="4.2.1.75" evidence="4 13"/>
<dbReference type="Proteomes" id="UP001279642">
    <property type="component" value="Unassembled WGS sequence"/>
</dbReference>
<dbReference type="Pfam" id="PF02602">
    <property type="entry name" value="HEM4"/>
    <property type="match status" value="1"/>
</dbReference>
<name>A0ABU5E7K0_9PROT</name>
<evidence type="ECO:0000259" key="15">
    <source>
        <dbReference type="Pfam" id="PF02602"/>
    </source>
</evidence>
<evidence type="ECO:0000256" key="12">
    <source>
        <dbReference type="ARBA" id="ARBA00048617"/>
    </source>
</evidence>
<dbReference type="Pfam" id="PF09731">
    <property type="entry name" value="Mitofilin"/>
    <property type="match status" value="1"/>
</dbReference>
<reference evidence="16 17" key="1">
    <citation type="journal article" date="2016" name="Antonie Van Leeuwenhoek">
        <title>Dongia soli sp. nov., isolated from soil from Dokdo, Korea.</title>
        <authorList>
            <person name="Kim D.U."/>
            <person name="Lee H."/>
            <person name="Kim H."/>
            <person name="Kim S.G."/>
            <person name="Ka J.O."/>
        </authorList>
    </citation>
    <scope>NUCLEOTIDE SEQUENCE [LARGE SCALE GENOMIC DNA]</scope>
    <source>
        <strain evidence="16 17">D78</strain>
    </source>
</reference>
<keyword evidence="7" id="KW-0472">Membrane</keyword>
<keyword evidence="9 13" id="KW-0627">Porphyrin biosynthesis</keyword>
<dbReference type="SUPFAM" id="SSF69618">
    <property type="entry name" value="HemD-like"/>
    <property type="match status" value="1"/>
</dbReference>
<evidence type="ECO:0000256" key="3">
    <source>
        <dbReference type="ARBA" id="ARBA00008133"/>
    </source>
</evidence>
<comment type="caution">
    <text evidence="16">The sequence shown here is derived from an EMBL/GenBank/DDBJ whole genome shotgun (WGS) entry which is preliminary data.</text>
</comment>
<evidence type="ECO:0000256" key="4">
    <source>
        <dbReference type="ARBA" id="ARBA00013109"/>
    </source>
</evidence>
<dbReference type="GO" id="GO:0004852">
    <property type="term" value="F:uroporphyrinogen-III synthase activity"/>
    <property type="evidence" value="ECO:0007669"/>
    <property type="project" value="UniProtKB-EC"/>
</dbReference>
<dbReference type="Gene3D" id="3.40.50.10090">
    <property type="match status" value="2"/>
</dbReference>
<sequence length="676" mass="69224">MRALITRPQEDAAPLAEALSARGIEPVIESLLEIKPIAGAKIELDGVQAVLFTSANGVRAFANLTDRRDLPAFTVGDGSAATAKELGFTRIESAGGDVKALVSLVCDRLKPQDGALFHAAGSITTGDLAGDLEKAGFTVRRTPLYTAEQAAALSPETRMNLTLGGIDLVLLFSPRTAAIFAALWQEAGSANLEQVCALCLSAAVAREVGDLPWRDVFIAERPDLPSMLALVDAELQRKDEGMSDTATATAEAKRPEPAAGPIPAEDRSPDMNMAASPAAGSGGTAGRLVATVIVAALVSAAVAVTAPRWIGLLGLGQGGAARHDQAVGDLQQSVAQLQQAQANAAAKSDIAAAIGPVQDQLASLKDEVSQLQSGGGASGTDVADLTPLNDKIAGLEKTLGDLQARLPAEPAPNAASQAEAAAPASPPAPDLSPEINALKSENQGLRDQLAALTSRFDALGKVDERVATLESQVAAAPAPVTARQQLGTAVVLSAGQLRSALAGPQPFTAELAALKQLTTADSQLSADVAPIAVKLEPVAASGAPTLSQLQATLPSREIARAAEAEMAADAGGNESWWRRMTHRLSEIVTVRPVGEDVAGDGPLERLARAEAALAAGDLKKTVDELSGLQGEAANRAAGWLGGARARLDLDWAGARLSELASKELAPAQNPAKPAAN</sequence>
<evidence type="ECO:0000256" key="9">
    <source>
        <dbReference type="ARBA" id="ARBA00023244"/>
    </source>
</evidence>
<dbReference type="PANTHER" id="PTHR38042">
    <property type="entry name" value="UROPORPHYRINOGEN-III SYNTHASE, CHLOROPLASTIC"/>
    <property type="match status" value="1"/>
</dbReference>
<comment type="pathway">
    <text evidence="2 13">Porphyrin-containing compound metabolism; protoporphyrin-IX biosynthesis; coproporphyrinogen-III from 5-aminolevulinate: step 3/4.</text>
</comment>
<evidence type="ECO:0000256" key="11">
    <source>
        <dbReference type="ARBA" id="ARBA00040167"/>
    </source>
</evidence>
<accession>A0ABU5E7K0</accession>
<evidence type="ECO:0000256" key="5">
    <source>
        <dbReference type="ARBA" id="ARBA00022692"/>
    </source>
</evidence>
<evidence type="ECO:0000256" key="13">
    <source>
        <dbReference type="RuleBase" id="RU366031"/>
    </source>
</evidence>
<evidence type="ECO:0000256" key="2">
    <source>
        <dbReference type="ARBA" id="ARBA00004772"/>
    </source>
</evidence>
<evidence type="ECO:0000256" key="10">
    <source>
        <dbReference type="ARBA" id="ARBA00037589"/>
    </source>
</evidence>
<evidence type="ECO:0000313" key="17">
    <source>
        <dbReference type="Proteomes" id="UP001279642"/>
    </source>
</evidence>
<dbReference type="InterPro" id="IPR003754">
    <property type="entry name" value="4pyrrol_synth_uPrphyn_synth"/>
</dbReference>